<keyword evidence="6" id="KW-0812">Transmembrane</keyword>
<dbReference type="PRINTS" id="PR00727">
    <property type="entry name" value="LEADERPTASE"/>
</dbReference>
<dbReference type="NCBIfam" id="TIGR02227">
    <property type="entry name" value="sigpep_I_bact"/>
    <property type="match status" value="1"/>
</dbReference>
<dbReference type="InterPro" id="IPR036286">
    <property type="entry name" value="LexA/Signal_pep-like_sf"/>
</dbReference>
<evidence type="ECO:0000256" key="5">
    <source>
        <dbReference type="ARBA" id="ARBA00022801"/>
    </source>
</evidence>
<dbReference type="Gene3D" id="2.10.109.10">
    <property type="entry name" value="Umud Fragment, subunit A"/>
    <property type="match status" value="1"/>
</dbReference>
<gene>
    <name evidence="8" type="primary">lepB</name>
    <name evidence="8" type="ORF">ACFP7A_12550</name>
</gene>
<dbReference type="Pfam" id="PF10502">
    <property type="entry name" value="Peptidase_S26"/>
    <property type="match status" value="1"/>
</dbReference>
<dbReference type="PROSITE" id="PS00760">
    <property type="entry name" value="SPASE_I_2"/>
    <property type="match status" value="1"/>
</dbReference>
<name>A0ABW1WGV8_9BACL</name>
<dbReference type="EMBL" id="JBHSTQ010000014">
    <property type="protein sequence ID" value="MFC6387429.1"/>
    <property type="molecule type" value="Genomic_DNA"/>
</dbReference>
<reference evidence="9" key="1">
    <citation type="journal article" date="2019" name="Int. J. Syst. Evol. Microbiol.">
        <title>The Global Catalogue of Microorganisms (GCM) 10K type strain sequencing project: providing services to taxonomists for standard genome sequencing and annotation.</title>
        <authorList>
            <consortium name="The Broad Institute Genomics Platform"/>
            <consortium name="The Broad Institute Genome Sequencing Center for Infectious Disease"/>
            <person name="Wu L."/>
            <person name="Ma J."/>
        </authorList>
    </citation>
    <scope>NUCLEOTIDE SEQUENCE [LARGE SCALE GENOMIC DNA]</scope>
    <source>
        <strain evidence="9">CCUG 42001</strain>
    </source>
</reference>
<dbReference type="PROSITE" id="PS00761">
    <property type="entry name" value="SPASE_I_3"/>
    <property type="match status" value="1"/>
</dbReference>
<evidence type="ECO:0000256" key="6">
    <source>
        <dbReference type="RuleBase" id="RU362042"/>
    </source>
</evidence>
<evidence type="ECO:0000256" key="3">
    <source>
        <dbReference type="ARBA" id="ARBA00009370"/>
    </source>
</evidence>
<comment type="caution">
    <text evidence="8">The sequence shown here is derived from an EMBL/GenBank/DDBJ whole genome shotgun (WGS) entry which is preliminary data.</text>
</comment>
<keyword evidence="6" id="KW-0645">Protease</keyword>
<proteinExistence type="inferred from homology"/>
<protein>
    <recommendedName>
        <fullName evidence="4 6">Signal peptidase I</fullName>
        <ecNumber evidence="4 6">3.4.21.89</ecNumber>
    </recommendedName>
</protein>
<dbReference type="RefSeq" id="WP_253077179.1">
    <property type="nucleotide sequence ID" value="NZ_JAMXWN010000016.1"/>
</dbReference>
<keyword evidence="6" id="KW-1133">Transmembrane helix</keyword>
<evidence type="ECO:0000313" key="8">
    <source>
        <dbReference type="EMBL" id="MFC6387429.1"/>
    </source>
</evidence>
<keyword evidence="5 6" id="KW-0378">Hydrolase</keyword>
<evidence type="ECO:0000256" key="4">
    <source>
        <dbReference type="ARBA" id="ARBA00013208"/>
    </source>
</evidence>
<comment type="catalytic activity">
    <reaction evidence="1 6">
        <text>Cleavage of hydrophobic, N-terminal signal or leader sequences from secreted and periplasmic proteins.</text>
        <dbReference type="EC" id="3.4.21.89"/>
    </reaction>
</comment>
<dbReference type="PANTHER" id="PTHR43390:SF1">
    <property type="entry name" value="CHLOROPLAST PROCESSING PEPTIDASE"/>
    <property type="match status" value="1"/>
</dbReference>
<dbReference type="InterPro" id="IPR019533">
    <property type="entry name" value="Peptidase_S26"/>
</dbReference>
<evidence type="ECO:0000313" key="9">
    <source>
        <dbReference type="Proteomes" id="UP001596267"/>
    </source>
</evidence>
<comment type="subcellular location">
    <subcellularLocation>
        <location evidence="2">Cell membrane</location>
        <topology evidence="2">Single-pass type II membrane protein</topology>
    </subcellularLocation>
    <subcellularLocation>
        <location evidence="6">Membrane</location>
        <topology evidence="6">Single-pass type II membrane protein</topology>
    </subcellularLocation>
</comment>
<dbReference type="InterPro" id="IPR019757">
    <property type="entry name" value="Pept_S26A_signal_pept_1_Lys-AS"/>
</dbReference>
<organism evidence="8 9">
    <name type="scientific">Sporolactobacillus kofuensis</name>
    <dbReference type="NCBI Taxonomy" id="269672"/>
    <lineage>
        <taxon>Bacteria</taxon>
        <taxon>Bacillati</taxon>
        <taxon>Bacillota</taxon>
        <taxon>Bacilli</taxon>
        <taxon>Bacillales</taxon>
        <taxon>Sporolactobacillaceae</taxon>
        <taxon>Sporolactobacillus</taxon>
    </lineage>
</organism>
<dbReference type="InterPro" id="IPR000223">
    <property type="entry name" value="Pept_S26A_signal_pept_1"/>
</dbReference>
<evidence type="ECO:0000259" key="7">
    <source>
        <dbReference type="Pfam" id="PF10502"/>
    </source>
</evidence>
<sequence>MSQKKKRSETFAWFRAIALSILIVIVVRTFILGNYIVDGPSMEPTLNNGDRLIVNKINYKLSQPKRFDVVIFHATKTDDYVKRVIGLPGDSIRYKNDQLYVNGKPIKEPFLNEEKRHMLSGQLTWDFTLKELTGKERVPNGMLWVMGDNRQNSTDSRVPQIGFISEKKVVGKVDLRYWPSNHFGIINRN</sequence>
<accession>A0ABW1WGV8</accession>
<keyword evidence="9" id="KW-1185">Reference proteome</keyword>
<dbReference type="InterPro" id="IPR019758">
    <property type="entry name" value="Pept_S26A_signal_pept_1_CS"/>
</dbReference>
<comment type="similarity">
    <text evidence="3 6">Belongs to the peptidase S26 family.</text>
</comment>
<evidence type="ECO:0000256" key="1">
    <source>
        <dbReference type="ARBA" id="ARBA00000677"/>
    </source>
</evidence>
<feature type="transmembrane region" description="Helical" evidence="6">
    <location>
        <begin position="12"/>
        <end position="37"/>
    </location>
</feature>
<dbReference type="SUPFAM" id="SSF51306">
    <property type="entry name" value="LexA/Signal peptidase"/>
    <property type="match status" value="1"/>
</dbReference>
<dbReference type="CDD" id="cd06530">
    <property type="entry name" value="S26_SPase_I"/>
    <property type="match status" value="1"/>
</dbReference>
<dbReference type="Proteomes" id="UP001596267">
    <property type="component" value="Unassembled WGS sequence"/>
</dbReference>
<dbReference type="PANTHER" id="PTHR43390">
    <property type="entry name" value="SIGNAL PEPTIDASE I"/>
    <property type="match status" value="1"/>
</dbReference>
<evidence type="ECO:0000256" key="2">
    <source>
        <dbReference type="ARBA" id="ARBA00004401"/>
    </source>
</evidence>
<dbReference type="GO" id="GO:0009003">
    <property type="term" value="F:signal peptidase activity"/>
    <property type="evidence" value="ECO:0007669"/>
    <property type="project" value="UniProtKB-EC"/>
</dbReference>
<dbReference type="EC" id="3.4.21.89" evidence="4 6"/>
<feature type="domain" description="Peptidase S26" evidence="7">
    <location>
        <begin position="12"/>
        <end position="178"/>
    </location>
</feature>
<keyword evidence="6" id="KW-0472">Membrane</keyword>